<dbReference type="Gene3D" id="3.50.50.60">
    <property type="entry name" value="FAD/NAD(P)-binding domain"/>
    <property type="match status" value="2"/>
</dbReference>
<reference evidence="14 15" key="1">
    <citation type="submission" date="2020-11" db="EMBL/GenBank/DDBJ databases">
        <title>Complete genome sequence for Salinimonas sp. strain G2-b.</title>
        <authorList>
            <person name="Park S.-J."/>
        </authorList>
    </citation>
    <scope>NUCLEOTIDE SEQUENCE [LARGE SCALE GENOMIC DNA]</scope>
    <source>
        <strain evidence="14 15">G2-b</strain>
    </source>
</reference>
<accession>A0A7S9HBW3</accession>
<keyword evidence="10" id="KW-1133">Transmembrane helix</keyword>
<dbReference type="PRINTS" id="PR00411">
    <property type="entry name" value="PNDRDTASEI"/>
</dbReference>
<feature type="transmembrane region" description="Helical" evidence="10">
    <location>
        <begin position="132"/>
        <end position="155"/>
    </location>
</feature>
<feature type="domain" description="Pyridine nucleotide-disulphide oxidoreductase dimerisation" evidence="11">
    <location>
        <begin position="583"/>
        <end position="691"/>
    </location>
</feature>
<dbReference type="FunFam" id="3.30.390.30:FF:000001">
    <property type="entry name" value="Dihydrolipoyl dehydrogenase"/>
    <property type="match status" value="1"/>
</dbReference>
<dbReference type="SUPFAM" id="SSF51905">
    <property type="entry name" value="FAD/NAD(P)-binding domain"/>
    <property type="match status" value="1"/>
</dbReference>
<protein>
    <submittedName>
        <fullName evidence="14">FAD-dependent oxidoreductase</fullName>
    </submittedName>
</protein>
<feature type="transmembrane region" description="Helical" evidence="10">
    <location>
        <begin position="199"/>
        <end position="219"/>
    </location>
</feature>
<evidence type="ECO:0000259" key="12">
    <source>
        <dbReference type="Pfam" id="PF07992"/>
    </source>
</evidence>
<gene>
    <name evidence="14" type="ORF">IT774_09625</name>
</gene>
<evidence type="ECO:0000256" key="9">
    <source>
        <dbReference type="RuleBase" id="RU003691"/>
    </source>
</evidence>
<dbReference type="SUPFAM" id="SSF55424">
    <property type="entry name" value="FAD/NAD-linked reductases, dimerisation (C-terminal) domain"/>
    <property type="match status" value="1"/>
</dbReference>
<organism evidence="14 15">
    <name type="scientific">Salinimonas marina</name>
    <dbReference type="NCBI Taxonomy" id="2785918"/>
    <lineage>
        <taxon>Bacteria</taxon>
        <taxon>Pseudomonadati</taxon>
        <taxon>Pseudomonadota</taxon>
        <taxon>Gammaproteobacteria</taxon>
        <taxon>Alteromonadales</taxon>
        <taxon>Alteromonadaceae</taxon>
        <taxon>Alteromonas/Salinimonas group</taxon>
        <taxon>Salinimonas</taxon>
    </lineage>
</organism>
<dbReference type="Proteomes" id="UP000595095">
    <property type="component" value="Chromosome"/>
</dbReference>
<dbReference type="GO" id="GO:0050660">
    <property type="term" value="F:flavin adenine dinucleotide binding"/>
    <property type="evidence" value="ECO:0007669"/>
    <property type="project" value="TreeGrafter"/>
</dbReference>
<dbReference type="AlphaFoldDB" id="A0A7S9HBW3"/>
<evidence type="ECO:0000256" key="6">
    <source>
        <dbReference type="ARBA" id="ARBA00023002"/>
    </source>
</evidence>
<comment type="cofactor">
    <cofactor evidence="1">
        <name>FAD</name>
        <dbReference type="ChEBI" id="CHEBI:57692"/>
    </cofactor>
</comment>
<dbReference type="InterPro" id="IPR004099">
    <property type="entry name" value="Pyr_nucl-diS_OxRdtase_dimer"/>
</dbReference>
<evidence type="ECO:0000256" key="3">
    <source>
        <dbReference type="ARBA" id="ARBA00022630"/>
    </source>
</evidence>
<evidence type="ECO:0000256" key="2">
    <source>
        <dbReference type="ARBA" id="ARBA00007532"/>
    </source>
</evidence>
<feature type="domain" description="VTT" evidence="13">
    <location>
        <begin position="70"/>
        <end position="183"/>
    </location>
</feature>
<dbReference type="RefSeq" id="WP_195809598.1">
    <property type="nucleotide sequence ID" value="NZ_CP064795.1"/>
</dbReference>
<dbReference type="Pfam" id="PF09335">
    <property type="entry name" value="VTT_dom"/>
    <property type="match status" value="1"/>
</dbReference>
<dbReference type="Gene3D" id="3.30.390.30">
    <property type="match status" value="1"/>
</dbReference>
<evidence type="ECO:0000259" key="13">
    <source>
        <dbReference type="Pfam" id="PF09335"/>
    </source>
</evidence>
<evidence type="ECO:0000256" key="5">
    <source>
        <dbReference type="ARBA" id="ARBA00022857"/>
    </source>
</evidence>
<dbReference type="InterPro" id="IPR016156">
    <property type="entry name" value="FAD/NAD-linked_Rdtase_dimer_sf"/>
</dbReference>
<dbReference type="PANTHER" id="PTHR43014">
    <property type="entry name" value="MERCURIC REDUCTASE"/>
    <property type="match status" value="1"/>
</dbReference>
<keyword evidence="8 9" id="KW-0676">Redox-active center</keyword>
<dbReference type="Pfam" id="PF02852">
    <property type="entry name" value="Pyr_redox_dim"/>
    <property type="match status" value="1"/>
</dbReference>
<evidence type="ECO:0000256" key="8">
    <source>
        <dbReference type="ARBA" id="ARBA00023284"/>
    </source>
</evidence>
<dbReference type="PANTHER" id="PTHR43014:SF2">
    <property type="entry name" value="MERCURIC REDUCTASE"/>
    <property type="match status" value="1"/>
</dbReference>
<feature type="transmembrane region" description="Helical" evidence="10">
    <location>
        <begin position="162"/>
        <end position="179"/>
    </location>
</feature>
<feature type="transmembrane region" description="Helical" evidence="10">
    <location>
        <begin position="239"/>
        <end position="258"/>
    </location>
</feature>
<dbReference type="PROSITE" id="PS00076">
    <property type="entry name" value="PYRIDINE_REDOX_1"/>
    <property type="match status" value="1"/>
</dbReference>
<comment type="similarity">
    <text evidence="2 9">Belongs to the class-I pyridine nucleotide-disulfide oxidoreductase family.</text>
</comment>
<dbReference type="EMBL" id="CP064795">
    <property type="protein sequence ID" value="QPG04504.1"/>
    <property type="molecule type" value="Genomic_DNA"/>
</dbReference>
<dbReference type="GO" id="GO:0016668">
    <property type="term" value="F:oxidoreductase activity, acting on a sulfur group of donors, NAD(P) as acceptor"/>
    <property type="evidence" value="ECO:0007669"/>
    <property type="project" value="InterPro"/>
</dbReference>
<evidence type="ECO:0000256" key="10">
    <source>
        <dbReference type="SAM" id="Phobius"/>
    </source>
</evidence>
<keyword evidence="10" id="KW-0812">Transmembrane</keyword>
<keyword evidence="6 9" id="KW-0560">Oxidoreductase</keyword>
<sequence length="717" mass="78417">MLKKAALLSIIAALVAAFFVFDLNQYLTLAGLKEWVGQFSEYIEQNPVLSTSVFFVVYVAVTALSLPGAAILTLAAGALFGLWLGLLLVSFASTLGATLAFLSARFVFRDTVKKRFGEKLRKIDDGVEKQGAFYLFTLRLVPVFPFFLINLLMGLTSLKTRTFYWVSQLGMLAGTLVYVNAGTQLAQLDSLSGIVSPDLILSFVLLGIFPWIAKGIVAVVNRRRVYQGYSKPASFDRNLVVIGAGAGGLVTSYIGAAVKAKVTLVEASEMGGDCLNYGCVPSKALIKSAKVADQSAHASRYGLTDTPVPISFKQVIKRVHEIIATIAPNDSVERYTDLGVDVVKGYAKIIDPWHVEITGDDGQVQTLTTRSIVVTTGARPFVPPLKGIEQSGYVTSDTMWNTFADHEHAPQRLVVLGGGPIGCELAQAFARLGSQVTMVEQAPQIMGREDAEIARFVTDTLTASGVTVLTGHKAEEFTQSHGARQLLVSHNDQQKTIEYDEVIVAVGRKARLESFGLEELGVNFDRTIEADEFLQTRFPNIYAAGDVVGPYQFTHVAAHQAWYAAVNALFGTFKKFKVDYRVIPWTTFVDPEVARVGLNETEAKEKGIEVDVTRYEFAELDRAVTESARQGFIKVLTPPGKDTILGVTIVSEHAGDLLAEFVLAMKHNLGLNKILGTIHAYPTWAEGAKYAAGNWKKANSPESLLNWVEKYHTWRRK</sequence>
<dbReference type="KEGG" id="smaa:IT774_09625"/>
<proteinExistence type="inferred from homology"/>
<evidence type="ECO:0000256" key="4">
    <source>
        <dbReference type="ARBA" id="ARBA00022827"/>
    </source>
</evidence>
<keyword evidence="5" id="KW-0521">NADP</keyword>
<name>A0A7S9HBW3_9ALTE</name>
<feature type="transmembrane region" description="Helical" evidence="10">
    <location>
        <begin position="82"/>
        <end position="108"/>
    </location>
</feature>
<dbReference type="PRINTS" id="PR00368">
    <property type="entry name" value="FADPNR"/>
</dbReference>
<keyword evidence="4 9" id="KW-0274">FAD</keyword>
<evidence type="ECO:0000256" key="1">
    <source>
        <dbReference type="ARBA" id="ARBA00001974"/>
    </source>
</evidence>
<keyword evidence="3 9" id="KW-0285">Flavoprotein</keyword>
<evidence type="ECO:0000313" key="14">
    <source>
        <dbReference type="EMBL" id="QPG04504.1"/>
    </source>
</evidence>
<dbReference type="InterPro" id="IPR036188">
    <property type="entry name" value="FAD/NAD-bd_sf"/>
</dbReference>
<feature type="transmembrane region" description="Helical" evidence="10">
    <location>
        <begin position="54"/>
        <end position="75"/>
    </location>
</feature>
<evidence type="ECO:0000256" key="7">
    <source>
        <dbReference type="ARBA" id="ARBA00023157"/>
    </source>
</evidence>
<keyword evidence="10" id="KW-0472">Membrane</keyword>
<dbReference type="GO" id="GO:0003955">
    <property type="term" value="F:NAD(P)H dehydrogenase (quinone) activity"/>
    <property type="evidence" value="ECO:0007669"/>
    <property type="project" value="TreeGrafter"/>
</dbReference>
<feature type="domain" description="FAD/NAD(P)-binding" evidence="12">
    <location>
        <begin position="238"/>
        <end position="561"/>
    </location>
</feature>
<dbReference type="InterPro" id="IPR023753">
    <property type="entry name" value="FAD/NAD-binding_dom"/>
</dbReference>
<evidence type="ECO:0000259" key="11">
    <source>
        <dbReference type="Pfam" id="PF02852"/>
    </source>
</evidence>
<keyword evidence="15" id="KW-1185">Reference proteome</keyword>
<dbReference type="InterPro" id="IPR012999">
    <property type="entry name" value="Pyr_OxRdtase_I_AS"/>
</dbReference>
<dbReference type="InterPro" id="IPR032816">
    <property type="entry name" value="VTT_dom"/>
</dbReference>
<evidence type="ECO:0000313" key="15">
    <source>
        <dbReference type="Proteomes" id="UP000595095"/>
    </source>
</evidence>
<keyword evidence="7" id="KW-1015">Disulfide bond</keyword>
<dbReference type="Pfam" id="PF07992">
    <property type="entry name" value="Pyr_redox_2"/>
    <property type="match status" value="1"/>
</dbReference>
<dbReference type="GO" id="GO:0005886">
    <property type="term" value="C:plasma membrane"/>
    <property type="evidence" value="ECO:0007669"/>
    <property type="project" value="UniProtKB-ARBA"/>
</dbReference>